<dbReference type="AlphaFoldDB" id="A0A381P0T8"/>
<accession>A0A381P0T8</accession>
<organism evidence="1">
    <name type="scientific">marine metagenome</name>
    <dbReference type="NCBI Taxonomy" id="408172"/>
    <lineage>
        <taxon>unclassified sequences</taxon>
        <taxon>metagenomes</taxon>
        <taxon>ecological metagenomes</taxon>
    </lineage>
</organism>
<reference evidence="1" key="1">
    <citation type="submission" date="2018-05" db="EMBL/GenBank/DDBJ databases">
        <authorList>
            <person name="Lanie J.A."/>
            <person name="Ng W.-L."/>
            <person name="Kazmierczak K.M."/>
            <person name="Andrzejewski T.M."/>
            <person name="Davidsen T.M."/>
            <person name="Wayne K.J."/>
            <person name="Tettelin H."/>
            <person name="Glass J.I."/>
            <person name="Rusch D."/>
            <person name="Podicherti R."/>
            <person name="Tsui H.-C.T."/>
            <person name="Winkler M.E."/>
        </authorList>
    </citation>
    <scope>NUCLEOTIDE SEQUENCE</scope>
</reference>
<proteinExistence type="predicted"/>
<protein>
    <submittedName>
        <fullName evidence="1">Uncharacterized protein</fullName>
    </submittedName>
</protein>
<dbReference type="EMBL" id="UINC01000699">
    <property type="protein sequence ID" value="SUZ59788.1"/>
    <property type="molecule type" value="Genomic_DNA"/>
</dbReference>
<evidence type="ECO:0000313" key="1">
    <source>
        <dbReference type="EMBL" id="SUZ59788.1"/>
    </source>
</evidence>
<feature type="non-terminal residue" evidence="1">
    <location>
        <position position="1"/>
    </location>
</feature>
<name>A0A381P0T8_9ZZZZ</name>
<sequence>VNRNLDWKSNLNPPQTAWSWSSAVFLEKIKLNQEMGGLLFCVIFPLQGQQPAPFSRSCRTSAYTS</sequence>
<gene>
    <name evidence="1" type="ORF">METZ01_LOCUS12642</name>
</gene>